<dbReference type="InterPro" id="IPR011683">
    <property type="entry name" value="Glyco_hydro_53"/>
</dbReference>
<keyword evidence="6" id="KW-0732">Signal</keyword>
<feature type="signal peptide" evidence="6">
    <location>
        <begin position="1"/>
        <end position="22"/>
    </location>
</feature>
<keyword evidence="5 6" id="KW-0326">Glycosidase</keyword>
<dbReference type="GO" id="GO:0015926">
    <property type="term" value="F:glucosidase activity"/>
    <property type="evidence" value="ECO:0007669"/>
    <property type="project" value="InterPro"/>
</dbReference>
<dbReference type="PANTHER" id="PTHR34983">
    <property type="entry name" value="ARABINOGALACTAN ENDO-BETA-1,4-GALACTANASE A"/>
    <property type="match status" value="1"/>
</dbReference>
<comment type="catalytic activity">
    <reaction evidence="1 6">
        <text>The enzyme specifically hydrolyzes (1-&gt;4)-beta-D-galactosidic linkages in type I arabinogalactans.</text>
        <dbReference type="EC" id="3.2.1.89"/>
    </reaction>
</comment>
<dbReference type="Pfam" id="PF07745">
    <property type="entry name" value="Glyco_hydro_53"/>
    <property type="match status" value="1"/>
</dbReference>
<comment type="similarity">
    <text evidence="2 6">Belongs to the glycosyl hydrolase 53 family.</text>
</comment>
<dbReference type="InterPro" id="IPR017853">
    <property type="entry name" value="GH"/>
</dbReference>
<evidence type="ECO:0000256" key="4">
    <source>
        <dbReference type="ARBA" id="ARBA00022801"/>
    </source>
</evidence>
<evidence type="ECO:0000256" key="6">
    <source>
        <dbReference type="RuleBase" id="RU361192"/>
    </source>
</evidence>
<evidence type="ECO:0000256" key="2">
    <source>
        <dbReference type="ARBA" id="ARBA00010687"/>
    </source>
</evidence>
<dbReference type="Proteomes" id="UP000184280">
    <property type="component" value="Unassembled WGS sequence"/>
</dbReference>
<dbReference type="OrthoDB" id="9768786at2"/>
<organism evidence="7 8">
    <name type="scientific">Xylanibacter ruminicola</name>
    <name type="common">Prevotella ruminicola</name>
    <dbReference type="NCBI Taxonomy" id="839"/>
    <lineage>
        <taxon>Bacteria</taxon>
        <taxon>Pseudomonadati</taxon>
        <taxon>Bacteroidota</taxon>
        <taxon>Bacteroidia</taxon>
        <taxon>Bacteroidales</taxon>
        <taxon>Prevotellaceae</taxon>
        <taxon>Xylanibacter</taxon>
    </lineage>
</organism>
<dbReference type="PANTHER" id="PTHR34983:SF1">
    <property type="entry name" value="ARABINOGALACTAN ENDO-BETA-1,4-GALACTANASE A"/>
    <property type="match status" value="1"/>
</dbReference>
<dbReference type="RefSeq" id="WP_073047387.1">
    <property type="nucleotide sequence ID" value="NZ_FOLF01000006.1"/>
</dbReference>
<dbReference type="Gene3D" id="3.20.20.80">
    <property type="entry name" value="Glycosidases"/>
    <property type="match status" value="1"/>
</dbReference>
<gene>
    <name evidence="7" type="ORF">SAMN04488494_3022</name>
</gene>
<sequence>MKLLKLLFAATLPLLSTSNTFAQKYVGGDISMLPKYEEAGVAYKDQAGNTVTDVLAFFKQEGLNAMRVRLFVDPSKDNDKAVCQDLEYVKTLGKRIKNAGLKLILDFHYSDTWADPGKQWTPDAWKSLTDEQLNTKIYEYTKDCLEQLTAAGATPDFIQTGNEISFGMLWGTKAVADGNNTNRCYTNSPAANWTRFISLLKQAGKACREVCPEARIIIHSERTPDTDVLADFFDRMKTASLDFDIIGLSYYPAYHGDLNQLEAAITTLENKNYGKDIMVVETGYSYAWALSETTFDYRATYPYSEEGQRQFTADLVTMLNKHESVKGLFWWWMEDNGEKGVTDGWWNAALYNHKTGQPYAAFYELKNFANSSTGIQGVKNGRCEDCAWYSMDGRRLASTPSKNGIYIKNKQKVAFRK</sequence>
<accession>A0A1M7MWJ7</accession>
<dbReference type="SUPFAM" id="SSF51445">
    <property type="entry name" value="(Trans)glycosidases"/>
    <property type="match status" value="1"/>
</dbReference>
<feature type="chain" id="PRO_5009735611" description="Arabinogalactan endo-beta-1,4-galactanase" evidence="6">
    <location>
        <begin position="23"/>
        <end position="417"/>
    </location>
</feature>
<keyword evidence="4 6" id="KW-0378">Hydrolase</keyword>
<evidence type="ECO:0000256" key="1">
    <source>
        <dbReference type="ARBA" id="ARBA00001695"/>
    </source>
</evidence>
<dbReference type="EC" id="3.2.1.89" evidence="3 6"/>
<dbReference type="AlphaFoldDB" id="A0A1M7MWJ7"/>
<dbReference type="GO" id="GO:0031218">
    <property type="term" value="F:arabinogalactan endo-1,4-beta-galactosidase activity"/>
    <property type="evidence" value="ECO:0007669"/>
    <property type="project" value="UniProtKB-EC"/>
</dbReference>
<evidence type="ECO:0000313" key="7">
    <source>
        <dbReference type="EMBL" id="SHM95409.1"/>
    </source>
</evidence>
<dbReference type="GO" id="GO:0045490">
    <property type="term" value="P:pectin catabolic process"/>
    <property type="evidence" value="ECO:0007669"/>
    <property type="project" value="TreeGrafter"/>
</dbReference>
<dbReference type="EMBL" id="FRCJ01000008">
    <property type="protein sequence ID" value="SHM95409.1"/>
    <property type="molecule type" value="Genomic_DNA"/>
</dbReference>
<name>A0A1M7MWJ7_XYLRU</name>
<proteinExistence type="inferred from homology"/>
<evidence type="ECO:0000256" key="5">
    <source>
        <dbReference type="ARBA" id="ARBA00023295"/>
    </source>
</evidence>
<protein>
    <recommendedName>
        <fullName evidence="3 6">Arabinogalactan endo-beta-1,4-galactanase</fullName>
        <ecNumber evidence="3 6">3.2.1.89</ecNumber>
    </recommendedName>
</protein>
<evidence type="ECO:0000256" key="3">
    <source>
        <dbReference type="ARBA" id="ARBA00012556"/>
    </source>
</evidence>
<evidence type="ECO:0000313" key="8">
    <source>
        <dbReference type="Proteomes" id="UP000184280"/>
    </source>
</evidence>
<reference evidence="7 8" key="1">
    <citation type="submission" date="2016-11" db="EMBL/GenBank/DDBJ databases">
        <authorList>
            <person name="Jaros S."/>
            <person name="Januszkiewicz K."/>
            <person name="Wedrychowicz H."/>
        </authorList>
    </citation>
    <scope>NUCLEOTIDE SEQUENCE [LARGE SCALE GENOMIC DNA]</scope>
    <source>
        <strain evidence="7 8">BPI-34</strain>
    </source>
</reference>